<evidence type="ECO:0000313" key="1">
    <source>
        <dbReference type="EMBL" id="EYU29290.1"/>
    </source>
</evidence>
<feature type="non-terminal residue" evidence="1">
    <location>
        <position position="62"/>
    </location>
</feature>
<dbReference type="PANTHER" id="PTHR33827">
    <property type="entry name" value="PROTEIN SAWADEE HOMEODOMAIN HOMOLOG 2"/>
    <property type="match status" value="1"/>
</dbReference>
<dbReference type="Proteomes" id="UP000030748">
    <property type="component" value="Unassembled WGS sequence"/>
</dbReference>
<name>A0A022QS00_ERYGU</name>
<accession>A0A022QS00</accession>
<dbReference type="AlphaFoldDB" id="A0A022QS00"/>
<dbReference type="eggNOG" id="ENOG502QQU4">
    <property type="taxonomic scope" value="Eukaryota"/>
</dbReference>
<keyword evidence="2" id="KW-1185">Reference proteome</keyword>
<evidence type="ECO:0000313" key="2">
    <source>
        <dbReference type="Proteomes" id="UP000030748"/>
    </source>
</evidence>
<sequence>MNLRPRERQPFSGFTKAEVRKMEKLLNESKEQSLDEDFFKILARIFNRSSNRAGKPLLKWTE</sequence>
<dbReference type="PANTHER" id="PTHR33827:SF3">
    <property type="entry name" value="OS09G0346900 PROTEIN"/>
    <property type="match status" value="1"/>
</dbReference>
<reference evidence="1 2" key="1">
    <citation type="journal article" date="2013" name="Proc. Natl. Acad. Sci. U.S.A.">
        <title>Fine-scale variation in meiotic recombination in Mimulus inferred from population shotgun sequencing.</title>
        <authorList>
            <person name="Hellsten U."/>
            <person name="Wright K.M."/>
            <person name="Jenkins J."/>
            <person name="Shu S."/>
            <person name="Yuan Y."/>
            <person name="Wessler S.R."/>
            <person name="Schmutz J."/>
            <person name="Willis J.H."/>
            <person name="Rokhsar D.S."/>
        </authorList>
    </citation>
    <scope>NUCLEOTIDE SEQUENCE [LARGE SCALE GENOMIC DNA]</scope>
    <source>
        <strain evidence="2">cv. DUN x IM62</strain>
    </source>
</reference>
<proteinExistence type="predicted"/>
<dbReference type="EMBL" id="KI631268">
    <property type="protein sequence ID" value="EYU29290.1"/>
    <property type="molecule type" value="Genomic_DNA"/>
</dbReference>
<protein>
    <submittedName>
        <fullName evidence="1">Uncharacterized protein</fullName>
    </submittedName>
</protein>
<dbReference type="InterPro" id="IPR039276">
    <property type="entry name" value="SHH1/2"/>
</dbReference>
<organism evidence="1 2">
    <name type="scientific">Erythranthe guttata</name>
    <name type="common">Yellow monkey flower</name>
    <name type="synonym">Mimulus guttatus</name>
    <dbReference type="NCBI Taxonomy" id="4155"/>
    <lineage>
        <taxon>Eukaryota</taxon>
        <taxon>Viridiplantae</taxon>
        <taxon>Streptophyta</taxon>
        <taxon>Embryophyta</taxon>
        <taxon>Tracheophyta</taxon>
        <taxon>Spermatophyta</taxon>
        <taxon>Magnoliopsida</taxon>
        <taxon>eudicotyledons</taxon>
        <taxon>Gunneridae</taxon>
        <taxon>Pentapetalae</taxon>
        <taxon>asterids</taxon>
        <taxon>lamiids</taxon>
        <taxon>Lamiales</taxon>
        <taxon>Phrymaceae</taxon>
        <taxon>Erythranthe</taxon>
    </lineage>
</organism>
<gene>
    <name evidence="1" type="ORF">MIMGU_mgv1a0166741mg</name>
</gene>